<feature type="domain" description="N-acetyltransferase" evidence="1">
    <location>
        <begin position="12"/>
        <end position="170"/>
    </location>
</feature>
<dbReference type="InterPro" id="IPR052777">
    <property type="entry name" value="Acetyltransferase_Enz"/>
</dbReference>
<protein>
    <submittedName>
        <fullName evidence="2">GNAT family N-acetyltransferase</fullName>
    </submittedName>
</protein>
<dbReference type="CDD" id="cd04301">
    <property type="entry name" value="NAT_SF"/>
    <property type="match status" value="1"/>
</dbReference>
<name>A0ABN0ZUK5_9BACI</name>
<keyword evidence="3" id="KW-1185">Reference proteome</keyword>
<dbReference type="Gene3D" id="3.40.630.30">
    <property type="match status" value="1"/>
</dbReference>
<proteinExistence type="predicted"/>
<evidence type="ECO:0000313" key="3">
    <source>
        <dbReference type="Proteomes" id="UP001500740"/>
    </source>
</evidence>
<accession>A0ABN0ZUK5</accession>
<reference evidence="2 3" key="1">
    <citation type="journal article" date="2019" name="Int. J. Syst. Evol. Microbiol.">
        <title>The Global Catalogue of Microorganisms (GCM) 10K type strain sequencing project: providing services to taxonomists for standard genome sequencing and annotation.</title>
        <authorList>
            <consortium name="The Broad Institute Genomics Platform"/>
            <consortium name="The Broad Institute Genome Sequencing Center for Infectious Disease"/>
            <person name="Wu L."/>
            <person name="Ma J."/>
        </authorList>
    </citation>
    <scope>NUCLEOTIDE SEQUENCE [LARGE SCALE GENOMIC DNA]</scope>
    <source>
        <strain evidence="2 3">JCM 14193</strain>
    </source>
</reference>
<dbReference type="PROSITE" id="PS51186">
    <property type="entry name" value="GNAT"/>
    <property type="match status" value="1"/>
</dbReference>
<evidence type="ECO:0000313" key="2">
    <source>
        <dbReference type="EMBL" id="GAA0458256.1"/>
    </source>
</evidence>
<dbReference type="PANTHER" id="PTHR43305">
    <property type="entry name" value="FAMILY N-ACETYLTRANSFERASE, PUTATIVE (AFU_ORTHOLOGUE AFUA_2G01380)-RELATED"/>
    <property type="match status" value="1"/>
</dbReference>
<dbReference type="InterPro" id="IPR000182">
    <property type="entry name" value="GNAT_dom"/>
</dbReference>
<dbReference type="InterPro" id="IPR016181">
    <property type="entry name" value="Acyl_CoA_acyltransferase"/>
</dbReference>
<sequence length="170" mass="20062">MLSNWEVYWFIMQIREIEAKDNKTIEQIIKRSLESCDLNIPGTAYFDPQLSNLTQYYNLLPNAKYWVLVNDRDEVVGGVGIGPFGEKKEICELQKLYIKREYQGFGLSKKLMEEALNFAKEHYTYCYIETMNQLQTANQLYIKFNFKQLTNPLEGSEHNAMDTWFIKELS</sequence>
<dbReference type="Proteomes" id="UP001500740">
    <property type="component" value="Unassembled WGS sequence"/>
</dbReference>
<comment type="caution">
    <text evidence="2">The sequence shown here is derived from an EMBL/GenBank/DDBJ whole genome shotgun (WGS) entry which is preliminary data.</text>
</comment>
<organism evidence="2 3">
    <name type="scientific">Alkalibacillus silvisoli</name>
    <dbReference type="NCBI Taxonomy" id="392823"/>
    <lineage>
        <taxon>Bacteria</taxon>
        <taxon>Bacillati</taxon>
        <taxon>Bacillota</taxon>
        <taxon>Bacilli</taxon>
        <taxon>Bacillales</taxon>
        <taxon>Bacillaceae</taxon>
        <taxon>Alkalibacillus</taxon>
    </lineage>
</organism>
<gene>
    <name evidence="2" type="ORF">GCM10008935_11680</name>
</gene>
<dbReference type="Pfam" id="PF00583">
    <property type="entry name" value="Acetyltransf_1"/>
    <property type="match status" value="1"/>
</dbReference>
<dbReference type="PANTHER" id="PTHR43305:SF1">
    <property type="entry name" value="FAMILY N-ACETYLTRANSFERASE, PUTATIVE (AFU_ORTHOLOGUE AFUA_2G01380)-RELATED"/>
    <property type="match status" value="1"/>
</dbReference>
<evidence type="ECO:0000259" key="1">
    <source>
        <dbReference type="PROSITE" id="PS51186"/>
    </source>
</evidence>
<dbReference type="SUPFAM" id="SSF55729">
    <property type="entry name" value="Acyl-CoA N-acyltransferases (Nat)"/>
    <property type="match status" value="1"/>
</dbReference>
<dbReference type="EMBL" id="BAAACZ010000009">
    <property type="protein sequence ID" value="GAA0458256.1"/>
    <property type="molecule type" value="Genomic_DNA"/>
</dbReference>